<dbReference type="EMBL" id="CP117454">
    <property type="protein sequence ID" value="WLG82444.1"/>
    <property type="molecule type" value="Genomic_DNA"/>
</dbReference>
<dbReference type="CDD" id="cd17024">
    <property type="entry name" value="T3SC_IA_DspF-like"/>
    <property type="match status" value="1"/>
</dbReference>
<organism evidence="1 2">
    <name type="scientific">Pseudomonas cucumis</name>
    <dbReference type="NCBI Taxonomy" id="2954082"/>
    <lineage>
        <taxon>Bacteria</taxon>
        <taxon>Pseudomonadati</taxon>
        <taxon>Pseudomonadota</taxon>
        <taxon>Gammaproteobacteria</taxon>
        <taxon>Pseudomonadales</taxon>
        <taxon>Pseudomonadaceae</taxon>
        <taxon>Pseudomonas</taxon>
    </lineage>
</organism>
<dbReference type="Gene3D" id="3.30.1460.10">
    <property type="match status" value="1"/>
</dbReference>
<reference evidence="1 2" key="1">
    <citation type="submission" date="2023-02" db="EMBL/GenBank/DDBJ databases">
        <title>Evolution of Hrp T3SS in non-pathogenic Pseudomonas fluorescens.</title>
        <authorList>
            <person name="Liao K."/>
            <person name="Wei H."/>
            <person name="Gu Y."/>
        </authorList>
    </citation>
    <scope>NUCLEOTIDE SEQUENCE [LARGE SCALE GENOMIC DNA]</scope>
    <source>
        <strain evidence="1 2">FP1935</strain>
    </source>
</reference>
<dbReference type="SUPFAM" id="SSF69635">
    <property type="entry name" value="Type III secretory system chaperone-like"/>
    <property type="match status" value="1"/>
</dbReference>
<keyword evidence="2" id="KW-1185">Reference proteome</keyword>
<dbReference type="RefSeq" id="WP_305445575.1">
    <property type="nucleotide sequence ID" value="NZ_CP117454.1"/>
</dbReference>
<protein>
    <submittedName>
        <fullName evidence="1">Type III secretion system chaperone</fullName>
    </submittedName>
</protein>
<dbReference type="Pfam" id="PF05932">
    <property type="entry name" value="CesT"/>
    <property type="match status" value="1"/>
</dbReference>
<evidence type="ECO:0000313" key="1">
    <source>
        <dbReference type="EMBL" id="WLG82444.1"/>
    </source>
</evidence>
<accession>A0ABY9EPF7</accession>
<gene>
    <name evidence="1" type="ORF">PSH97_14960</name>
</gene>
<proteinExistence type="predicted"/>
<dbReference type="InterPro" id="IPR010261">
    <property type="entry name" value="Tir_chaperone"/>
</dbReference>
<dbReference type="Proteomes" id="UP001239418">
    <property type="component" value="Chromosome"/>
</dbReference>
<sequence>MADSNKTIQRFLDRMGERLGLPLALQQGVCALYDNDDNQVAVIELPEHSENVVLHCRLGNVQKRADNLQRLLDLNFDISALRGCWLALDRGEVRLCTQRELEYLNEDHFCHWVTGFIAQVRETRTSLGRLLA</sequence>
<evidence type="ECO:0000313" key="2">
    <source>
        <dbReference type="Proteomes" id="UP001239418"/>
    </source>
</evidence>
<name>A0ABY9EPF7_9PSED</name>